<dbReference type="InterPro" id="IPR011989">
    <property type="entry name" value="ARM-like"/>
</dbReference>
<dbReference type="PANTHER" id="PTHR10997:SF8">
    <property type="entry name" value="EXPORTIN-2"/>
    <property type="match status" value="1"/>
</dbReference>
<comment type="similarity">
    <text evidence="3">Belongs to the XPO2/CSE1 family.</text>
</comment>
<proteinExistence type="inferred from homology"/>
<evidence type="ECO:0000256" key="5">
    <source>
        <dbReference type="ARBA" id="ARBA00022490"/>
    </source>
</evidence>
<keyword evidence="6" id="KW-0653">Protein transport</keyword>
<evidence type="ECO:0000313" key="10">
    <source>
        <dbReference type="Proteomes" id="UP000245383"/>
    </source>
</evidence>
<dbReference type="InterPro" id="IPR001494">
    <property type="entry name" value="Importin-beta_N"/>
</dbReference>
<dbReference type="AlphaFoldDB" id="A0A2T9YGV9"/>
<keyword evidence="4" id="KW-0813">Transport</keyword>
<dbReference type="GO" id="GO:0006611">
    <property type="term" value="P:protein export from nucleus"/>
    <property type="evidence" value="ECO:0007669"/>
    <property type="project" value="TreeGrafter"/>
</dbReference>
<evidence type="ECO:0000256" key="1">
    <source>
        <dbReference type="ARBA" id="ARBA00004123"/>
    </source>
</evidence>
<dbReference type="SUPFAM" id="SSF48371">
    <property type="entry name" value="ARM repeat"/>
    <property type="match status" value="1"/>
</dbReference>
<name>A0A2T9YGV9_9FUNG</name>
<evidence type="ECO:0000256" key="6">
    <source>
        <dbReference type="ARBA" id="ARBA00022927"/>
    </source>
</evidence>
<dbReference type="PROSITE" id="PS50166">
    <property type="entry name" value="IMPORTIN_B_NT"/>
    <property type="match status" value="1"/>
</dbReference>
<evidence type="ECO:0000313" key="9">
    <source>
        <dbReference type="EMBL" id="PVU91567.1"/>
    </source>
</evidence>
<dbReference type="Gene3D" id="1.25.10.10">
    <property type="entry name" value="Leucine-rich Repeat Variant"/>
    <property type="match status" value="1"/>
</dbReference>
<evidence type="ECO:0000256" key="2">
    <source>
        <dbReference type="ARBA" id="ARBA00004496"/>
    </source>
</evidence>
<dbReference type="GO" id="GO:0005049">
    <property type="term" value="F:nuclear export signal receptor activity"/>
    <property type="evidence" value="ECO:0007669"/>
    <property type="project" value="TreeGrafter"/>
</dbReference>
<dbReference type="InterPro" id="IPR013713">
    <property type="entry name" value="XPO2_central"/>
</dbReference>
<organism evidence="9 10">
    <name type="scientific">Smittium simulii</name>
    <dbReference type="NCBI Taxonomy" id="133385"/>
    <lineage>
        <taxon>Eukaryota</taxon>
        <taxon>Fungi</taxon>
        <taxon>Fungi incertae sedis</taxon>
        <taxon>Zoopagomycota</taxon>
        <taxon>Kickxellomycotina</taxon>
        <taxon>Harpellomycetes</taxon>
        <taxon>Harpellales</taxon>
        <taxon>Legeriomycetaceae</taxon>
        <taxon>Smittium</taxon>
    </lineage>
</organism>
<dbReference type="EMBL" id="MBFR01000194">
    <property type="protein sequence ID" value="PVU91567.1"/>
    <property type="molecule type" value="Genomic_DNA"/>
</dbReference>
<keyword evidence="10" id="KW-1185">Reference proteome</keyword>
<dbReference type="GO" id="GO:0006606">
    <property type="term" value="P:protein import into nucleus"/>
    <property type="evidence" value="ECO:0007669"/>
    <property type="project" value="TreeGrafter"/>
</dbReference>
<dbReference type="Pfam" id="PF03810">
    <property type="entry name" value="IBN_N"/>
    <property type="match status" value="1"/>
</dbReference>
<dbReference type="OrthoDB" id="3268246at2759"/>
<evidence type="ECO:0000256" key="4">
    <source>
        <dbReference type="ARBA" id="ARBA00022448"/>
    </source>
</evidence>
<dbReference type="Pfam" id="PF08506">
    <property type="entry name" value="Cse1"/>
    <property type="match status" value="1"/>
</dbReference>
<keyword evidence="7" id="KW-0539">Nucleus</keyword>
<dbReference type="SMART" id="SM00913">
    <property type="entry name" value="IBN_N"/>
    <property type="match status" value="1"/>
</dbReference>
<accession>A0A2T9YGV9</accession>
<comment type="subcellular location">
    <subcellularLocation>
        <location evidence="2">Cytoplasm</location>
    </subcellularLocation>
    <subcellularLocation>
        <location evidence="1">Nucleus</location>
    </subcellularLocation>
</comment>
<dbReference type="PANTHER" id="PTHR10997">
    <property type="entry name" value="IMPORTIN-7, 8, 11"/>
    <property type="match status" value="1"/>
</dbReference>
<comment type="caution">
    <text evidence="9">The sequence shown here is derived from an EMBL/GenBank/DDBJ whole genome shotgun (WGS) entry which is preliminary data.</text>
</comment>
<dbReference type="InterPro" id="IPR016024">
    <property type="entry name" value="ARM-type_fold"/>
</dbReference>
<evidence type="ECO:0000256" key="7">
    <source>
        <dbReference type="ARBA" id="ARBA00023242"/>
    </source>
</evidence>
<evidence type="ECO:0000259" key="8">
    <source>
        <dbReference type="PROSITE" id="PS50166"/>
    </source>
</evidence>
<dbReference type="Pfam" id="PF03378">
    <property type="entry name" value="CAS_CSE1"/>
    <property type="match status" value="1"/>
</dbReference>
<keyword evidence="5" id="KW-0963">Cytoplasm</keyword>
<protein>
    <recommendedName>
        <fullName evidence="8">Importin N-terminal domain-containing protein</fullName>
    </recommendedName>
</protein>
<evidence type="ECO:0000256" key="3">
    <source>
        <dbReference type="ARBA" id="ARBA00008669"/>
    </source>
</evidence>
<reference evidence="9 10" key="1">
    <citation type="journal article" date="2018" name="MBio">
        <title>Comparative Genomics Reveals the Core Gene Toolbox for the Fungus-Insect Symbiosis.</title>
        <authorList>
            <person name="Wang Y."/>
            <person name="Stata M."/>
            <person name="Wang W."/>
            <person name="Stajich J.E."/>
            <person name="White M.M."/>
            <person name="Moncalvo J.M."/>
        </authorList>
    </citation>
    <scope>NUCLEOTIDE SEQUENCE [LARGE SCALE GENOMIC DNA]</scope>
    <source>
        <strain evidence="9 10">SWE-8-4</strain>
    </source>
</reference>
<dbReference type="Proteomes" id="UP000245383">
    <property type="component" value="Unassembled WGS sequence"/>
</dbReference>
<sequence>MSDLQKNLAVYLEQTLSPQAQIRKQAEASLLQLEKQPSFAIFLLTLIGSSQCPDHVRISAALYFKNYIRRSWEQTDNTEDIISSQDRLSIKKDIIALMITLPTSIQLQLGEAISIIADCDFPSHWPSLISDLVSQFSPLNIQVNFGILQTAHMVFNRYRSEFRTDMLFSEIKFVLNSFFKPYFEIFVSTDQLLLSCTDPNSGKILLDSLKFLIIIYYDLNCQDLPEPFEDNMPQFMDIMHRYLTFDSIASINPNLSALDNESDESTGILVNIKAEIFKVVQLYTNRYEDDFKQLPAFLDTIWTMLTSLDSNPKHDSVVVQGILFLTTMVKNIRYKSTFESNSMISTICEKIVLRNIELSESDQELFEDDPIMYVRRELEGSEVETRRNAAAGLVHGLLQYFGSETTQTMLHFIMNMLDQYSKNPTENWKAKDAAQFMVTSISAVASVKSLGITQTNTLVDLADFYQSQMLPHISNVHSDSNCPILKSNAIKYIYVFRNQLPDSYLEQAFPYIVEHLSHPNPVINTFAALTLERLMILKKNNSLVFGESKISPYAQNILEKLFNNILSISTSEKMAENDFFAKLIMRTIISCRNGISNLAPALFEKLSIILKNVCINPSNPLFNHFLFESIASLSRFTCKNNPTAVESIESVLFPQFQIILENEISDFMPYTFQILSLLLTLHKDKLHLSPVYISLLQPILQPILWDYQGNIPALVGLLQSYFAVNGQQIAQNGQLEPILGIFQKLISSKANDHYAFALLSSIVLYAPLNLLSSYFKAIFMLILNRLQTKKTPKFVKAFTQFIGFFCSIDVNLSQAYENQEGGYSNQLVTVMEQIQPQLLSNLLSNVLLDSFPTISSVNETKYTSVGYFRLVNSLEYIRVTNYEILTPKVMSSVIKLIEDTGSKLKTLKSEEDDADSEKNLDDIDINDITYQSSYSKLATLDNLKIDPCAKISDPRIYIGSEIKNKLKNNDTVIQTILLKLSPQEKAYIESYTKLS</sequence>
<dbReference type="GO" id="GO:0005829">
    <property type="term" value="C:cytosol"/>
    <property type="evidence" value="ECO:0007669"/>
    <property type="project" value="TreeGrafter"/>
</dbReference>
<dbReference type="InterPro" id="IPR005043">
    <property type="entry name" value="XPO2_C"/>
</dbReference>
<dbReference type="GO" id="GO:0005635">
    <property type="term" value="C:nuclear envelope"/>
    <property type="evidence" value="ECO:0007669"/>
    <property type="project" value="TreeGrafter"/>
</dbReference>
<dbReference type="STRING" id="133385.A0A2T9YGV9"/>
<dbReference type="GO" id="GO:0031267">
    <property type="term" value="F:small GTPase binding"/>
    <property type="evidence" value="ECO:0007669"/>
    <property type="project" value="InterPro"/>
</dbReference>
<feature type="domain" description="Importin N-terminal" evidence="8">
    <location>
        <begin position="26"/>
        <end position="100"/>
    </location>
</feature>
<gene>
    <name evidence="9" type="ORF">BB561_004340</name>
</gene>